<evidence type="ECO:0000313" key="1">
    <source>
        <dbReference type="EMBL" id="KAK6640493.1"/>
    </source>
</evidence>
<evidence type="ECO:0000313" key="2">
    <source>
        <dbReference type="Proteomes" id="UP001359485"/>
    </source>
</evidence>
<organism evidence="1 2">
    <name type="scientific">Polyplax serrata</name>
    <name type="common">Common mouse louse</name>
    <dbReference type="NCBI Taxonomy" id="468196"/>
    <lineage>
        <taxon>Eukaryota</taxon>
        <taxon>Metazoa</taxon>
        <taxon>Ecdysozoa</taxon>
        <taxon>Arthropoda</taxon>
        <taxon>Hexapoda</taxon>
        <taxon>Insecta</taxon>
        <taxon>Pterygota</taxon>
        <taxon>Neoptera</taxon>
        <taxon>Paraneoptera</taxon>
        <taxon>Psocodea</taxon>
        <taxon>Troctomorpha</taxon>
        <taxon>Phthiraptera</taxon>
        <taxon>Anoplura</taxon>
        <taxon>Polyplacidae</taxon>
        <taxon>Polyplax</taxon>
    </lineage>
</organism>
<keyword evidence="2" id="KW-1185">Reference proteome</keyword>
<dbReference type="EMBL" id="JAWJWF010000001">
    <property type="protein sequence ID" value="KAK6640493.1"/>
    <property type="molecule type" value="Genomic_DNA"/>
</dbReference>
<reference evidence="1 2" key="1">
    <citation type="submission" date="2023-09" db="EMBL/GenBank/DDBJ databases">
        <title>Genomes of two closely related lineages of the louse Polyplax serrata with different host specificities.</title>
        <authorList>
            <person name="Martinu J."/>
            <person name="Tarabai H."/>
            <person name="Stefka J."/>
            <person name="Hypsa V."/>
        </authorList>
    </citation>
    <scope>NUCLEOTIDE SEQUENCE [LARGE SCALE GENOMIC DNA]</scope>
    <source>
        <strain evidence="1">98ZLc_SE</strain>
    </source>
</reference>
<protein>
    <submittedName>
        <fullName evidence="1">Uncharacterized protein</fullName>
    </submittedName>
</protein>
<name>A0ABR1BFH5_POLSC</name>
<proteinExistence type="predicted"/>
<dbReference type="Proteomes" id="UP001359485">
    <property type="component" value="Unassembled WGS sequence"/>
</dbReference>
<accession>A0ABR1BFH5</accession>
<gene>
    <name evidence="1" type="ORF">RUM44_012188</name>
</gene>
<comment type="caution">
    <text evidence="1">The sequence shown here is derived from an EMBL/GenBank/DDBJ whole genome shotgun (WGS) entry which is preliminary data.</text>
</comment>
<sequence length="129" mass="14587">MSRSLFSERRPSSSYYGNRGMGMRVDRVVRWTSQALKVVFAAILSHHILILITPGHCYQDAVHITAILGESVVFNCHVEFPGDHPVPYVLQWEKKVYSWLMVDHSKNPVEKPQPAVFGDLSGTSECSTR</sequence>